<proteinExistence type="predicted"/>
<evidence type="ECO:0000313" key="1">
    <source>
        <dbReference type="EMBL" id="GAG52518.1"/>
    </source>
</evidence>
<dbReference type="EMBL" id="BARS01054916">
    <property type="protein sequence ID" value="GAG52518.1"/>
    <property type="molecule type" value="Genomic_DNA"/>
</dbReference>
<protein>
    <submittedName>
        <fullName evidence="1">Uncharacterized protein</fullName>
    </submittedName>
</protein>
<name>X0YW29_9ZZZZ</name>
<sequence>MPPVCKCGKTTINTDCHCNDCKDRILDKALDEEKQNTVTLCTS</sequence>
<dbReference type="AlphaFoldDB" id="X0YW29"/>
<gene>
    <name evidence="1" type="ORF">S01H1_81200</name>
</gene>
<comment type="caution">
    <text evidence="1">The sequence shown here is derived from an EMBL/GenBank/DDBJ whole genome shotgun (WGS) entry which is preliminary data.</text>
</comment>
<organism evidence="1">
    <name type="scientific">marine sediment metagenome</name>
    <dbReference type="NCBI Taxonomy" id="412755"/>
    <lineage>
        <taxon>unclassified sequences</taxon>
        <taxon>metagenomes</taxon>
        <taxon>ecological metagenomes</taxon>
    </lineage>
</organism>
<accession>X0YW29</accession>
<reference evidence="1" key="1">
    <citation type="journal article" date="2014" name="Front. Microbiol.">
        <title>High frequency of phylogenetically diverse reductive dehalogenase-homologous genes in deep subseafloor sedimentary metagenomes.</title>
        <authorList>
            <person name="Kawai M."/>
            <person name="Futagami T."/>
            <person name="Toyoda A."/>
            <person name="Takaki Y."/>
            <person name="Nishi S."/>
            <person name="Hori S."/>
            <person name="Arai W."/>
            <person name="Tsubouchi T."/>
            <person name="Morono Y."/>
            <person name="Uchiyama I."/>
            <person name="Ito T."/>
            <person name="Fujiyama A."/>
            <person name="Inagaki F."/>
            <person name="Takami H."/>
        </authorList>
    </citation>
    <scope>NUCLEOTIDE SEQUENCE</scope>
    <source>
        <strain evidence="1">Expedition CK06-06</strain>
    </source>
</reference>
<feature type="non-terminal residue" evidence="1">
    <location>
        <position position="43"/>
    </location>
</feature>